<comment type="caution">
    <text evidence="1">The sequence shown here is derived from an EMBL/GenBank/DDBJ whole genome shotgun (WGS) entry which is preliminary data.</text>
</comment>
<dbReference type="Proteomes" id="UP000239865">
    <property type="component" value="Unassembled WGS sequence"/>
</dbReference>
<dbReference type="EMBL" id="MDEH01000006">
    <property type="protein sequence ID" value="PPU72269.1"/>
    <property type="molecule type" value="Genomic_DNA"/>
</dbReference>
<sequence length="78" mass="8888">MAQFFWRKTRAGIFRIAHADGGWQPWFEDEKLMGTYPSPQQALDDLAGGYTDWPSCGDPSELGLPDDIDAWTWHSDAR</sequence>
<name>A0A2S7DEM2_9XANT</name>
<gene>
    <name evidence="1" type="ORF">XmelCFBP4644_12375</name>
</gene>
<dbReference type="OrthoDB" id="7065648at2"/>
<protein>
    <submittedName>
        <fullName evidence="1">Uncharacterized protein</fullName>
    </submittedName>
</protein>
<dbReference type="RefSeq" id="WP_104587528.1">
    <property type="nucleotide sequence ID" value="NZ_JAJGQH010000008.1"/>
</dbReference>
<reference evidence="1 2" key="1">
    <citation type="submission" date="2016-08" db="EMBL/GenBank/DDBJ databases">
        <authorList>
            <person name="Seilhamer J.J."/>
        </authorList>
    </citation>
    <scope>NUCLEOTIDE SEQUENCE [LARGE SCALE GENOMIC DNA]</scope>
    <source>
        <strain evidence="1 2">CFBP4644</strain>
    </source>
</reference>
<evidence type="ECO:0000313" key="2">
    <source>
        <dbReference type="Proteomes" id="UP000239865"/>
    </source>
</evidence>
<accession>A0A2S7DEM2</accession>
<organism evidence="1 2">
    <name type="scientific">Xanthomonas melonis</name>
    <dbReference type="NCBI Taxonomy" id="56456"/>
    <lineage>
        <taxon>Bacteria</taxon>
        <taxon>Pseudomonadati</taxon>
        <taxon>Pseudomonadota</taxon>
        <taxon>Gammaproteobacteria</taxon>
        <taxon>Lysobacterales</taxon>
        <taxon>Lysobacteraceae</taxon>
        <taxon>Xanthomonas</taxon>
    </lineage>
</organism>
<proteinExistence type="predicted"/>
<evidence type="ECO:0000313" key="1">
    <source>
        <dbReference type="EMBL" id="PPU72269.1"/>
    </source>
</evidence>
<dbReference type="AlphaFoldDB" id="A0A2S7DEM2"/>